<evidence type="ECO:0000313" key="2">
    <source>
        <dbReference type="Proteomes" id="UP001732700"/>
    </source>
</evidence>
<protein>
    <submittedName>
        <fullName evidence="1">Uncharacterized protein</fullName>
    </submittedName>
</protein>
<keyword evidence="2" id="KW-1185">Reference proteome</keyword>
<reference evidence="1" key="1">
    <citation type="submission" date="2021-05" db="EMBL/GenBank/DDBJ databases">
        <authorList>
            <person name="Scholz U."/>
            <person name="Mascher M."/>
            <person name="Fiebig A."/>
        </authorList>
    </citation>
    <scope>NUCLEOTIDE SEQUENCE [LARGE SCALE GENOMIC DNA]</scope>
</reference>
<evidence type="ECO:0000313" key="1">
    <source>
        <dbReference type="EnsemblPlants" id="AVESA.00010b.r2.5DG0990130.1.CDS.1"/>
    </source>
</evidence>
<accession>A0ACD5YJS4</accession>
<proteinExistence type="predicted"/>
<name>A0ACD5YJS4_AVESA</name>
<organism evidence="1 2">
    <name type="scientific">Avena sativa</name>
    <name type="common">Oat</name>
    <dbReference type="NCBI Taxonomy" id="4498"/>
    <lineage>
        <taxon>Eukaryota</taxon>
        <taxon>Viridiplantae</taxon>
        <taxon>Streptophyta</taxon>
        <taxon>Embryophyta</taxon>
        <taxon>Tracheophyta</taxon>
        <taxon>Spermatophyta</taxon>
        <taxon>Magnoliopsida</taxon>
        <taxon>Liliopsida</taxon>
        <taxon>Poales</taxon>
        <taxon>Poaceae</taxon>
        <taxon>BOP clade</taxon>
        <taxon>Pooideae</taxon>
        <taxon>Poodae</taxon>
        <taxon>Poeae</taxon>
        <taxon>Poeae Chloroplast Group 1 (Aveneae type)</taxon>
        <taxon>Aveninae</taxon>
        <taxon>Avena</taxon>
    </lineage>
</organism>
<reference evidence="1" key="2">
    <citation type="submission" date="2025-09" db="UniProtKB">
        <authorList>
            <consortium name="EnsemblPlants"/>
        </authorList>
    </citation>
    <scope>IDENTIFICATION</scope>
</reference>
<sequence length="149" mass="16804">MRFLWGFSLSLTSFVLLILGYHMMFVLYTCLLSLNAVVCHYGLPSHSYVSEVADGGSILGGVETEMLADQENVPRRHFFLVSASEGLPYPYDQAAVQAIHFLRDFCGFLIFVYNYQCMLVYREVAWSVVVPAALLTRSAQHICLPLTPR</sequence>
<dbReference type="Proteomes" id="UP001732700">
    <property type="component" value="Chromosome 5D"/>
</dbReference>
<dbReference type="EnsemblPlants" id="AVESA.00010b.r2.5DG0990130.1">
    <property type="protein sequence ID" value="AVESA.00010b.r2.5DG0990130.1.CDS.1"/>
    <property type="gene ID" value="AVESA.00010b.r2.5DG0990130"/>
</dbReference>